<evidence type="ECO:0000313" key="1">
    <source>
        <dbReference type="EMBL" id="KAJ0182126.1"/>
    </source>
</evidence>
<gene>
    <name evidence="1" type="ORF">K1T71_002848</name>
</gene>
<name>A0ACC1DE41_9NEOP</name>
<dbReference type="Proteomes" id="UP000824533">
    <property type="component" value="Linkage Group LG04"/>
</dbReference>
<dbReference type="EMBL" id="CM034390">
    <property type="protein sequence ID" value="KAJ0182126.1"/>
    <property type="molecule type" value="Genomic_DNA"/>
</dbReference>
<keyword evidence="2" id="KW-1185">Reference proteome</keyword>
<organism evidence="1 2">
    <name type="scientific">Dendrolimus kikuchii</name>
    <dbReference type="NCBI Taxonomy" id="765133"/>
    <lineage>
        <taxon>Eukaryota</taxon>
        <taxon>Metazoa</taxon>
        <taxon>Ecdysozoa</taxon>
        <taxon>Arthropoda</taxon>
        <taxon>Hexapoda</taxon>
        <taxon>Insecta</taxon>
        <taxon>Pterygota</taxon>
        <taxon>Neoptera</taxon>
        <taxon>Endopterygota</taxon>
        <taxon>Lepidoptera</taxon>
        <taxon>Glossata</taxon>
        <taxon>Ditrysia</taxon>
        <taxon>Bombycoidea</taxon>
        <taxon>Lasiocampidae</taxon>
        <taxon>Dendrolimus</taxon>
    </lineage>
</organism>
<sequence>MNVVFTIFLSALIYISVKAVPPEACFAEFNWADCGRPPTPVIYYWKPGSRCEVAMWRGCLPNMNMFDNEYDCVSTCIFTARARPEDYHQQNEIDADLDIPTIMPGFVGSTTTGGDIGNSTATGNRIATTVTGDVANSTGAEGNAGGGADAGTAPTTVAGD</sequence>
<accession>A0ACC1DE41</accession>
<protein>
    <submittedName>
        <fullName evidence="1">Uncharacterized protein</fullName>
    </submittedName>
</protein>
<evidence type="ECO:0000313" key="2">
    <source>
        <dbReference type="Proteomes" id="UP000824533"/>
    </source>
</evidence>
<proteinExistence type="predicted"/>
<reference evidence="1 2" key="1">
    <citation type="journal article" date="2021" name="Front. Genet.">
        <title>Chromosome-Level Genome Assembly Reveals Significant Gene Expansion in the Toll and IMD Signaling Pathways of Dendrolimus kikuchii.</title>
        <authorList>
            <person name="Zhou J."/>
            <person name="Wu P."/>
            <person name="Xiong Z."/>
            <person name="Liu N."/>
            <person name="Zhao N."/>
            <person name="Ji M."/>
            <person name="Qiu Y."/>
            <person name="Yang B."/>
        </authorList>
    </citation>
    <scope>NUCLEOTIDE SEQUENCE [LARGE SCALE GENOMIC DNA]</scope>
    <source>
        <strain evidence="1">Ann1</strain>
    </source>
</reference>
<comment type="caution">
    <text evidence="1">The sequence shown here is derived from an EMBL/GenBank/DDBJ whole genome shotgun (WGS) entry which is preliminary data.</text>
</comment>